<dbReference type="GO" id="GO:0030042">
    <property type="term" value="P:actin filament depolymerization"/>
    <property type="evidence" value="ECO:0007669"/>
    <property type="project" value="EnsemblFungi"/>
</dbReference>
<dbReference type="GO" id="GO:0051014">
    <property type="term" value="P:actin filament severing"/>
    <property type="evidence" value="ECO:0007669"/>
    <property type="project" value="EnsemblFungi"/>
</dbReference>
<keyword evidence="3" id="KW-0963">Cytoplasm</keyword>
<dbReference type="CDD" id="cd11284">
    <property type="entry name" value="ADF_Twf-C_like"/>
    <property type="match status" value="1"/>
</dbReference>
<keyword evidence="6" id="KW-0206">Cytoskeleton</keyword>
<gene>
    <name evidence="10" type="primary">TPHA0A03350</name>
    <name evidence="10" type="ordered locus">TPHA_0A03350</name>
</gene>
<dbReference type="GO" id="GO:0005884">
    <property type="term" value="C:actin filament"/>
    <property type="evidence" value="ECO:0007669"/>
    <property type="project" value="EnsemblFungi"/>
</dbReference>
<dbReference type="OMA" id="YLFKHTH"/>
<dbReference type="SMART" id="SM00102">
    <property type="entry name" value="ADF"/>
    <property type="match status" value="2"/>
</dbReference>
<evidence type="ECO:0000256" key="7">
    <source>
        <dbReference type="ARBA" id="ARBA00038532"/>
    </source>
</evidence>
<evidence type="ECO:0000256" key="1">
    <source>
        <dbReference type="ARBA" id="ARBA00004245"/>
    </source>
</evidence>
<dbReference type="GO" id="GO:0051016">
    <property type="term" value="P:barbed-end actin filament capping"/>
    <property type="evidence" value="ECO:0007669"/>
    <property type="project" value="TreeGrafter"/>
</dbReference>
<accession>G8BND4</accession>
<dbReference type="Pfam" id="PF00241">
    <property type="entry name" value="Cofilin_ADF"/>
    <property type="match status" value="2"/>
</dbReference>
<evidence type="ECO:0000256" key="3">
    <source>
        <dbReference type="ARBA" id="ARBA00022490"/>
    </source>
</evidence>
<comment type="subcellular location">
    <subcellularLocation>
        <location evidence="1">Cytoplasm</location>
        <location evidence="1">Cytoskeleton</location>
    </subcellularLocation>
</comment>
<dbReference type="Proteomes" id="UP000005666">
    <property type="component" value="Chromosome 1"/>
</dbReference>
<dbReference type="InterPro" id="IPR002108">
    <property type="entry name" value="ADF-H"/>
</dbReference>
<dbReference type="GO" id="GO:0003785">
    <property type="term" value="F:actin monomer binding"/>
    <property type="evidence" value="ECO:0007669"/>
    <property type="project" value="EnsemblFungi"/>
</dbReference>
<dbReference type="GO" id="GO:0140311">
    <property type="term" value="F:protein sequestering activity"/>
    <property type="evidence" value="ECO:0007669"/>
    <property type="project" value="EnsemblFungi"/>
</dbReference>
<dbReference type="OrthoDB" id="10006997at2759"/>
<dbReference type="GO" id="GO:0030836">
    <property type="term" value="P:positive regulation of actin filament depolymerization"/>
    <property type="evidence" value="ECO:0007669"/>
    <property type="project" value="EnsemblFungi"/>
</dbReference>
<evidence type="ECO:0000313" key="10">
    <source>
        <dbReference type="EMBL" id="CCE61412.1"/>
    </source>
</evidence>
<comment type="similarity">
    <text evidence="2">Belongs to the actin-binding proteins ADF family. Twinfilin subfamily.</text>
</comment>
<evidence type="ECO:0000259" key="9">
    <source>
        <dbReference type="PROSITE" id="PS51263"/>
    </source>
</evidence>
<evidence type="ECO:0000256" key="5">
    <source>
        <dbReference type="ARBA" id="ARBA00023203"/>
    </source>
</evidence>
<name>G8BND4_TETPH</name>
<evidence type="ECO:0000256" key="8">
    <source>
        <dbReference type="SAM" id="MobiDB-lite"/>
    </source>
</evidence>
<dbReference type="PROSITE" id="PS51263">
    <property type="entry name" value="ADF_H"/>
    <property type="match status" value="1"/>
</dbReference>
<dbReference type="STRING" id="1071381.G8BND4"/>
<dbReference type="GO" id="GO:0051015">
    <property type="term" value="F:actin filament binding"/>
    <property type="evidence" value="ECO:0007669"/>
    <property type="project" value="EnsemblFungi"/>
</dbReference>
<evidence type="ECO:0000256" key="6">
    <source>
        <dbReference type="ARBA" id="ARBA00023212"/>
    </source>
</evidence>
<feature type="compositionally biased region" description="Basic and acidic residues" evidence="8">
    <location>
        <begin position="300"/>
        <end position="312"/>
    </location>
</feature>
<comment type="subunit">
    <text evidence="7">Interacts with G-actin; ADP-actin form.</text>
</comment>
<dbReference type="GO" id="GO:0044396">
    <property type="term" value="P:actin cortical patch organization"/>
    <property type="evidence" value="ECO:0007669"/>
    <property type="project" value="EnsemblFungi"/>
</dbReference>
<evidence type="ECO:0000256" key="4">
    <source>
        <dbReference type="ARBA" id="ARBA00022737"/>
    </source>
</evidence>
<feature type="region of interest" description="Disordered" evidence="8">
    <location>
        <begin position="300"/>
        <end position="332"/>
    </location>
</feature>
<evidence type="ECO:0000313" key="11">
    <source>
        <dbReference type="Proteomes" id="UP000005666"/>
    </source>
</evidence>
<evidence type="ECO:0000256" key="2">
    <source>
        <dbReference type="ARBA" id="ARBA00009557"/>
    </source>
</evidence>
<feature type="compositionally biased region" description="Basic residues" evidence="8">
    <location>
        <begin position="321"/>
        <end position="332"/>
    </location>
</feature>
<dbReference type="EMBL" id="HE612856">
    <property type="protein sequence ID" value="CCE61412.1"/>
    <property type="molecule type" value="Genomic_DNA"/>
</dbReference>
<feature type="domain" description="ADF-H" evidence="9">
    <location>
        <begin position="1"/>
        <end position="131"/>
    </location>
</feature>
<dbReference type="AlphaFoldDB" id="G8BND4"/>
<dbReference type="SUPFAM" id="SSF55753">
    <property type="entry name" value="Actin depolymerizing proteins"/>
    <property type="match status" value="2"/>
</dbReference>
<proteinExistence type="inferred from homology"/>
<dbReference type="GeneID" id="11532546"/>
<dbReference type="RefSeq" id="XP_003683846.1">
    <property type="nucleotide sequence ID" value="XM_003683798.1"/>
</dbReference>
<dbReference type="Gene3D" id="3.40.20.10">
    <property type="entry name" value="Severin"/>
    <property type="match status" value="2"/>
</dbReference>
<keyword evidence="11" id="KW-1185">Reference proteome</keyword>
<sequence length="332" mass="37665">MSTQSGITADKALLDKLATDASEGVIIIVGKISDDLSIVEFKGTHSSIDELKANLTEEPSYIFIKDSNCSKPDQYQFISYVPDESHVRLKMIYASTKNTIVRQIGTNSIDKQLLFTEPSEFTDDLFNEELESTLKNLVLSESEKSRIMINEQQREMRMMQSQKLVSQNNGTASSLTFNVNIENNQSIKDLLSKDNVISFKIDTINENVEILNTLSIEKPEELVLTVDHPSYTLYKNGDLIYFIYCCPSGSKVKDRMLYASNRLGFINYLNSTEKIELVKTIEIGEPEELEISLISNSSFEQKEAREEEEKKASQNSSTKFSRPKGPSRKKRM</sequence>
<dbReference type="GO" id="GO:0005737">
    <property type="term" value="C:cytoplasm"/>
    <property type="evidence" value="ECO:0007669"/>
    <property type="project" value="TreeGrafter"/>
</dbReference>
<organism evidence="10 11">
    <name type="scientific">Tetrapisispora phaffii (strain ATCC 24235 / CBS 4417 / NBRC 1672 / NRRL Y-8282 / UCD 70-5)</name>
    <name type="common">Yeast</name>
    <name type="synonym">Fabospora phaffii</name>
    <dbReference type="NCBI Taxonomy" id="1071381"/>
    <lineage>
        <taxon>Eukaryota</taxon>
        <taxon>Fungi</taxon>
        <taxon>Dikarya</taxon>
        <taxon>Ascomycota</taxon>
        <taxon>Saccharomycotina</taxon>
        <taxon>Saccharomycetes</taxon>
        <taxon>Saccharomycetales</taxon>
        <taxon>Saccharomycetaceae</taxon>
        <taxon>Tetrapisispora</taxon>
    </lineage>
</organism>
<dbReference type="eggNOG" id="KOG1747">
    <property type="taxonomic scope" value="Eukaryota"/>
</dbReference>
<reference evidence="10 11" key="1">
    <citation type="journal article" date="2011" name="Proc. Natl. Acad. Sci. U.S.A.">
        <title>Evolutionary erosion of yeast sex chromosomes by mating-type switching accidents.</title>
        <authorList>
            <person name="Gordon J.L."/>
            <person name="Armisen D."/>
            <person name="Proux-Wera E."/>
            <person name="Oheigeartaigh S.S."/>
            <person name="Byrne K.P."/>
            <person name="Wolfe K.H."/>
        </authorList>
    </citation>
    <scope>NUCLEOTIDE SEQUENCE [LARGE SCALE GENOMIC DNA]</scope>
    <source>
        <strain evidence="11">ATCC 24235 / CBS 4417 / NBRC 1672 / NRRL Y-8282 / UCD 70-5</strain>
    </source>
</reference>
<keyword evidence="5" id="KW-0009">Actin-binding</keyword>
<dbReference type="PANTHER" id="PTHR13759">
    <property type="entry name" value="TWINFILIN"/>
    <property type="match status" value="1"/>
</dbReference>
<dbReference type="KEGG" id="tpf:TPHA_0A03350"/>
<protein>
    <recommendedName>
        <fullName evidence="9">ADF-H domain-containing protein</fullName>
    </recommendedName>
</protein>
<keyword evidence="4" id="KW-0677">Repeat</keyword>
<dbReference type="PANTHER" id="PTHR13759:SF1">
    <property type="entry name" value="TWINFILIN"/>
    <property type="match status" value="1"/>
</dbReference>
<dbReference type="CDD" id="cd11285">
    <property type="entry name" value="ADF_Twf-N_like"/>
    <property type="match status" value="1"/>
</dbReference>
<dbReference type="InterPro" id="IPR028458">
    <property type="entry name" value="Twinfilin"/>
</dbReference>
<dbReference type="InterPro" id="IPR029006">
    <property type="entry name" value="ADF-H/Gelsolin-like_dom_sf"/>
</dbReference>
<dbReference type="HOGENOM" id="CLU_031995_0_2_1"/>